<gene>
    <name evidence="1" type="ORF">I4F81_010225</name>
</gene>
<protein>
    <submittedName>
        <fullName evidence="1">Uncharacterized protein</fullName>
    </submittedName>
</protein>
<dbReference type="Proteomes" id="UP000798662">
    <property type="component" value="Chromosome 3"/>
</dbReference>
<accession>A0ACC3CC27</accession>
<reference evidence="1" key="1">
    <citation type="submission" date="2019-11" db="EMBL/GenBank/DDBJ databases">
        <title>Nori genome reveals adaptations in red seaweeds to the harsh intertidal environment.</title>
        <authorList>
            <person name="Wang D."/>
            <person name="Mao Y."/>
        </authorList>
    </citation>
    <scope>NUCLEOTIDE SEQUENCE</scope>
    <source>
        <tissue evidence="1">Gametophyte</tissue>
    </source>
</reference>
<dbReference type="EMBL" id="CM020620">
    <property type="protein sequence ID" value="KAK1867722.1"/>
    <property type="molecule type" value="Genomic_DNA"/>
</dbReference>
<comment type="caution">
    <text evidence="1">The sequence shown here is derived from an EMBL/GenBank/DDBJ whole genome shotgun (WGS) entry which is preliminary data.</text>
</comment>
<sequence length="364" mass="36559">MGPFALAVGAASAVLAAALAGLDATPAAAAVAAGVPTVLPLHVVLADTAGAARLHTLPDGRQLKAEVLSIGGCVSSPLVSGTPRGSSASAYTVLRQNSGPPCVLVNGTAAEVPTFVGVQAIRVWTNGFRFTGGLRVEDIDASTRSASQAAAGWREAATVLGRGAGQLVRPTLHVAADALVAVHDAAVAGSTLAAAGWPGYGDQLLRAVSYASWRRVENLGEADAALGATDVQFLGAIDDLLILYALSQPTLDDPGAATAALVSGLSLSAGCQCASGRPSTRSVAVPVDDGGEDPGRCSVVSVTVNAFVCDFQGTTWCETVASRTYVATSALAADGTVACERRGATIQRPVSPFTPVKNWGSMPS</sequence>
<keyword evidence="2" id="KW-1185">Reference proteome</keyword>
<evidence type="ECO:0000313" key="2">
    <source>
        <dbReference type="Proteomes" id="UP000798662"/>
    </source>
</evidence>
<evidence type="ECO:0000313" key="1">
    <source>
        <dbReference type="EMBL" id="KAK1867722.1"/>
    </source>
</evidence>
<name>A0ACC3CC27_PYRYE</name>
<organism evidence="1 2">
    <name type="scientific">Pyropia yezoensis</name>
    <name type="common">Susabi-nori</name>
    <name type="synonym">Porphyra yezoensis</name>
    <dbReference type="NCBI Taxonomy" id="2788"/>
    <lineage>
        <taxon>Eukaryota</taxon>
        <taxon>Rhodophyta</taxon>
        <taxon>Bangiophyceae</taxon>
        <taxon>Bangiales</taxon>
        <taxon>Bangiaceae</taxon>
        <taxon>Pyropia</taxon>
    </lineage>
</organism>
<proteinExistence type="predicted"/>